<dbReference type="InterPro" id="IPR036188">
    <property type="entry name" value="FAD/NAD-bd_sf"/>
</dbReference>
<feature type="domain" description="FAD-binding" evidence="3">
    <location>
        <begin position="2"/>
        <end position="334"/>
    </location>
</feature>
<accession>A0A1H6ETQ9</accession>
<evidence type="ECO:0000256" key="2">
    <source>
        <dbReference type="ARBA" id="ARBA00023033"/>
    </source>
</evidence>
<dbReference type="PANTHER" id="PTHR13789:SF309">
    <property type="entry name" value="PUTATIVE (AFU_ORTHOLOGUE AFUA_6G14510)-RELATED"/>
    <property type="match status" value="1"/>
</dbReference>
<name>A0A1H6ETQ9_9ACTN</name>
<dbReference type="InterPro" id="IPR050493">
    <property type="entry name" value="FAD-dep_Monooxygenase_BioMet"/>
</dbReference>
<dbReference type="EMBL" id="FNVT01000019">
    <property type="protein sequence ID" value="SEH01247.1"/>
    <property type="molecule type" value="Genomic_DNA"/>
</dbReference>
<dbReference type="Gene3D" id="3.50.50.60">
    <property type="entry name" value="FAD/NAD(P)-binding domain"/>
    <property type="match status" value="1"/>
</dbReference>
<organism evidence="4 5">
    <name type="scientific">Nonomuraea solani</name>
    <dbReference type="NCBI Taxonomy" id="1144553"/>
    <lineage>
        <taxon>Bacteria</taxon>
        <taxon>Bacillati</taxon>
        <taxon>Actinomycetota</taxon>
        <taxon>Actinomycetes</taxon>
        <taxon>Streptosporangiales</taxon>
        <taxon>Streptosporangiaceae</taxon>
        <taxon>Nonomuraea</taxon>
    </lineage>
</organism>
<protein>
    <submittedName>
        <fullName evidence="4">2-polyprenyl-6-methoxyphenol hydroxylase</fullName>
    </submittedName>
</protein>
<dbReference type="InterPro" id="IPR002938">
    <property type="entry name" value="FAD-bd"/>
</dbReference>
<keyword evidence="5" id="KW-1185">Reference proteome</keyword>
<dbReference type="GO" id="GO:0004497">
    <property type="term" value="F:monooxygenase activity"/>
    <property type="evidence" value="ECO:0007669"/>
    <property type="project" value="UniProtKB-KW"/>
</dbReference>
<dbReference type="PRINTS" id="PR00420">
    <property type="entry name" value="RNGMNOXGNASE"/>
</dbReference>
<dbReference type="SUPFAM" id="SSF51905">
    <property type="entry name" value="FAD/NAD(P)-binding domain"/>
    <property type="match status" value="1"/>
</dbReference>
<gene>
    <name evidence="4" type="ORF">SAMN05444920_119177</name>
</gene>
<dbReference type="GO" id="GO:0071949">
    <property type="term" value="F:FAD binding"/>
    <property type="evidence" value="ECO:0007669"/>
    <property type="project" value="InterPro"/>
</dbReference>
<dbReference type="Pfam" id="PF01494">
    <property type="entry name" value="FAD_binding_3"/>
    <property type="match status" value="1"/>
</dbReference>
<evidence type="ECO:0000259" key="3">
    <source>
        <dbReference type="Pfam" id="PF01494"/>
    </source>
</evidence>
<dbReference type="AlphaFoldDB" id="A0A1H6ETQ9"/>
<evidence type="ECO:0000313" key="5">
    <source>
        <dbReference type="Proteomes" id="UP000236732"/>
    </source>
</evidence>
<sequence>MVIGGGIAGTLSAIALRKAGHDAVIYEAYDKTADQAGAFLTLAVNALDALRTLGVDIGDLGFDTPEITITSGSGRLLGRLPHGSSLPDGTTSRTVKRADLYRTLREHALRRGLRIEYGKRLVDASGTGDGVRASFADGTTAEGDLLIGADGLRSRTRHLIDPDAPEARYTGLLTLGGYARGVTTGGEPGVMHAIFGKRCFFTHTTHPDGEVWWAANPAQRTELTSPSTYDWRARLVELFRHDRGPALDIIAATDTFLPGWNTYDIPSVPRWHRDRMIIIGDAAHATAPSIGQGAAMAIEDTVVLATCLRDAAGPEAAFAAYERQRRARVERVVAQGNRTGGWKTLGPLARVPRDFVMRLAMSRMAKTGHDPSQWIYDHHIDWEHAAS</sequence>
<dbReference type="PANTHER" id="PTHR13789">
    <property type="entry name" value="MONOOXYGENASE"/>
    <property type="match status" value="1"/>
</dbReference>
<evidence type="ECO:0000256" key="1">
    <source>
        <dbReference type="ARBA" id="ARBA00023002"/>
    </source>
</evidence>
<proteinExistence type="predicted"/>
<reference evidence="4 5" key="1">
    <citation type="submission" date="2016-10" db="EMBL/GenBank/DDBJ databases">
        <authorList>
            <person name="de Groot N.N."/>
        </authorList>
    </citation>
    <scope>NUCLEOTIDE SEQUENCE [LARGE SCALE GENOMIC DNA]</scope>
    <source>
        <strain evidence="4 5">CGMCC 4.7037</strain>
    </source>
</reference>
<keyword evidence="1" id="KW-0560">Oxidoreductase</keyword>
<dbReference type="Proteomes" id="UP000236732">
    <property type="component" value="Unassembled WGS sequence"/>
</dbReference>
<keyword evidence="2" id="KW-0503">Monooxygenase</keyword>
<evidence type="ECO:0000313" key="4">
    <source>
        <dbReference type="EMBL" id="SEH01247.1"/>
    </source>
</evidence>